<evidence type="ECO:0000313" key="2">
    <source>
        <dbReference type="Proteomes" id="UP000436181"/>
    </source>
</evidence>
<name>A0ABQ6VFA4_9CORY</name>
<keyword evidence="2" id="KW-1185">Reference proteome</keyword>
<dbReference type="RefSeq" id="WP_151843886.1">
    <property type="nucleotide sequence ID" value="NZ_WBZJ01000001.1"/>
</dbReference>
<gene>
    <name evidence="1" type="ORF">F8377_02720</name>
</gene>
<comment type="caution">
    <text evidence="1">The sequence shown here is derived from an EMBL/GenBank/DDBJ whole genome shotgun (WGS) entry which is preliminary data.</text>
</comment>
<evidence type="ECO:0000313" key="1">
    <source>
        <dbReference type="EMBL" id="KAB3523087.1"/>
    </source>
</evidence>
<proteinExistence type="predicted"/>
<dbReference type="Proteomes" id="UP000436181">
    <property type="component" value="Unassembled WGS sequence"/>
</dbReference>
<reference evidence="1 2" key="1">
    <citation type="submission" date="2019-10" db="EMBL/GenBank/DDBJ databases">
        <title>Corynebacterium sp novel species isolated from the respiratory tract of Marmot.</title>
        <authorList>
            <person name="Zhang G."/>
        </authorList>
    </citation>
    <scope>NUCLEOTIDE SEQUENCE [LARGE SCALE GENOMIC DNA]</scope>
    <source>
        <strain evidence="1 2">336</strain>
    </source>
</reference>
<sequence>MSDINVLAFAQLLWELPREAPITEAMEAASGEKGWWDSQQDHMTSWFTAQSTHGSGSYTRQTPNLSARKTYNRLQSPEGLMWIAEALGVDKDLLKRVADEALTVPRRSQSKFVRQHIPWEMIVELALKEIAQRELVEPVEPVEPEKVADPLPPIRSGWWLHLKRGGRRRGR</sequence>
<organism evidence="1 2">
    <name type="scientific">Corynebacterium zhongnanshanii</name>
    <dbReference type="NCBI Taxonomy" id="2768834"/>
    <lineage>
        <taxon>Bacteria</taxon>
        <taxon>Bacillati</taxon>
        <taxon>Actinomycetota</taxon>
        <taxon>Actinomycetes</taxon>
        <taxon>Mycobacteriales</taxon>
        <taxon>Corynebacteriaceae</taxon>
        <taxon>Corynebacterium</taxon>
    </lineage>
</organism>
<accession>A0ABQ6VFA4</accession>
<protein>
    <recommendedName>
        <fullName evidence="3">DUF222 domain-containing protein</fullName>
    </recommendedName>
</protein>
<dbReference type="EMBL" id="WBZJ01000001">
    <property type="protein sequence ID" value="KAB3523087.1"/>
    <property type="molecule type" value="Genomic_DNA"/>
</dbReference>
<evidence type="ECO:0008006" key="3">
    <source>
        <dbReference type="Google" id="ProtNLM"/>
    </source>
</evidence>